<sequence length="527" mass="56222">QAAKAQIADLQAEVKRLQKELRSLRESESVQQHKLAIEVELNKRMRLLQKLRDGTNHVEGMLARAQDVSEAGDMYMLHQKVDAGAKELEALVQALEAEFGMPGKAPPRSRQPARHGSSTGRRLTLDSEDLSSLLTSSSNRVHEMASKRISLKEASAQRARAAGHLITPAARSAGQEGSTRPANSHTVDVQSNEQPQTEDGQDPVMQVDLRSSAPSSIGGLSSQQPASSLRAEDDTWGGGQDGQASVQEDETAGSQPTTRYSPPSSQLPGPRSQGVGVSTVVGRQGPPVFGMRPPRNQMGSIEDATRWGGMFERLHASYLDPNGVWRVYTQRDGPSGPVDTLQPLLEGAHNAAQRADISAKAAASAMAPMGHVIGAMGANTQSGGVSGGAGMSSSSSSRGRALAPTRRPQSAMPASSGLYAIQQQQQQQQQQQHDLKGFASCSASRSPSPPTQQDVRTAWPHQVGSQGMGPPLLKHNVYQQQLDQPAGSFNVRMLTATPQKGIMLRSRPRSAHPDSTGRWDLGPGEGE</sequence>
<dbReference type="Proteomes" id="UP000815325">
    <property type="component" value="Unassembled WGS sequence"/>
</dbReference>
<feature type="non-terminal residue" evidence="2">
    <location>
        <position position="1"/>
    </location>
</feature>
<feature type="compositionally biased region" description="Low complexity" evidence="1">
    <location>
        <begin position="422"/>
        <end position="432"/>
    </location>
</feature>
<evidence type="ECO:0000313" key="3">
    <source>
        <dbReference type="Proteomes" id="UP000815325"/>
    </source>
</evidence>
<feature type="region of interest" description="Disordered" evidence="1">
    <location>
        <begin position="170"/>
        <end position="279"/>
    </location>
</feature>
<name>A0ABQ7GD40_DUNSA</name>
<feature type="non-terminal residue" evidence="2">
    <location>
        <position position="527"/>
    </location>
</feature>
<feature type="region of interest" description="Disordered" evidence="1">
    <location>
        <begin position="383"/>
        <end position="456"/>
    </location>
</feature>
<accession>A0ABQ7GD40</accession>
<reference evidence="2" key="1">
    <citation type="submission" date="2017-08" db="EMBL/GenBank/DDBJ databases">
        <authorList>
            <person name="Polle J.E."/>
            <person name="Barry K."/>
            <person name="Cushman J."/>
            <person name="Schmutz J."/>
            <person name="Tran D."/>
            <person name="Hathwaick L.T."/>
            <person name="Yim W.C."/>
            <person name="Jenkins J."/>
            <person name="Mckie-Krisberg Z.M."/>
            <person name="Prochnik S."/>
            <person name="Lindquist E."/>
            <person name="Dockter R.B."/>
            <person name="Adam C."/>
            <person name="Molina H."/>
            <person name="Bunkerborg J."/>
            <person name="Jin E."/>
            <person name="Buchheim M."/>
            <person name="Magnuson J."/>
        </authorList>
    </citation>
    <scope>NUCLEOTIDE SEQUENCE</scope>
    <source>
        <strain evidence="2">CCAP 19/18</strain>
    </source>
</reference>
<dbReference type="EMBL" id="MU069867">
    <property type="protein sequence ID" value="KAF5832510.1"/>
    <property type="molecule type" value="Genomic_DNA"/>
</dbReference>
<feature type="region of interest" description="Disordered" evidence="1">
    <location>
        <begin position="100"/>
        <end position="127"/>
    </location>
</feature>
<protein>
    <submittedName>
        <fullName evidence="2">Uncharacterized protein</fullName>
    </submittedName>
</protein>
<feature type="region of interest" description="Disordered" evidence="1">
    <location>
        <begin position="499"/>
        <end position="527"/>
    </location>
</feature>
<comment type="caution">
    <text evidence="2">The sequence shown here is derived from an EMBL/GenBank/DDBJ whole genome shotgun (WGS) entry which is preliminary data.</text>
</comment>
<evidence type="ECO:0000256" key="1">
    <source>
        <dbReference type="SAM" id="MobiDB-lite"/>
    </source>
</evidence>
<evidence type="ECO:0000313" key="2">
    <source>
        <dbReference type="EMBL" id="KAF5832510.1"/>
    </source>
</evidence>
<feature type="compositionally biased region" description="Polar residues" evidence="1">
    <location>
        <begin position="175"/>
        <end position="198"/>
    </location>
</feature>
<organism evidence="2 3">
    <name type="scientific">Dunaliella salina</name>
    <name type="common">Green alga</name>
    <name type="synonym">Protococcus salinus</name>
    <dbReference type="NCBI Taxonomy" id="3046"/>
    <lineage>
        <taxon>Eukaryota</taxon>
        <taxon>Viridiplantae</taxon>
        <taxon>Chlorophyta</taxon>
        <taxon>core chlorophytes</taxon>
        <taxon>Chlorophyceae</taxon>
        <taxon>CS clade</taxon>
        <taxon>Chlamydomonadales</taxon>
        <taxon>Dunaliellaceae</taxon>
        <taxon>Dunaliella</taxon>
    </lineage>
</organism>
<feature type="compositionally biased region" description="Polar residues" evidence="1">
    <location>
        <begin position="242"/>
        <end position="267"/>
    </location>
</feature>
<gene>
    <name evidence="2" type="ORF">DUNSADRAFT_11582</name>
</gene>
<keyword evidence="3" id="KW-1185">Reference proteome</keyword>
<feature type="compositionally biased region" description="Low complexity" evidence="1">
    <location>
        <begin position="211"/>
        <end position="222"/>
    </location>
</feature>
<proteinExistence type="predicted"/>